<dbReference type="EMBL" id="JF704094">
    <property type="protein sequence ID" value="AEJ94672.1"/>
    <property type="molecule type" value="Genomic_DNA"/>
</dbReference>
<name>G1BLF6_9CAUD</name>
<proteinExistence type="predicted"/>
<dbReference type="KEGG" id="vg:40090767"/>
<dbReference type="Proteomes" id="UP000221672">
    <property type="component" value="Segment"/>
</dbReference>
<evidence type="ECO:0000313" key="1">
    <source>
        <dbReference type="EMBL" id="AEJ94672.1"/>
    </source>
</evidence>
<accession>G1BLF6</accession>
<dbReference type="RefSeq" id="YP_009614422.1">
    <property type="nucleotide sequence ID" value="NC_042034.1"/>
</dbReference>
<sequence length="47" mass="4822">MVDNTIAQHNAHAANARANAAVAANLAANGIHTVDDLFDAFDAAFAE</sequence>
<reference evidence="1 2" key="1">
    <citation type="journal article" date="2012" name="J. Virol.">
        <title>Complete Genome Sequences of 138 Mycobacteriophages.</title>
        <authorList>
            <consortium name="the Science Education Alliance Phage Hunters Advancing Genomics and Evolutionary Science Program"/>
            <consortium name="the KwaZulu-Natal Research Institute for Tuberculosis and HIV Mycobacterial Genetics Course Students"/>
            <consortium name="the Phage Hunters Integrating Research and Education Program"/>
            <person name="Hatfull G.F."/>
        </authorList>
    </citation>
    <scope>NUCLEOTIDE SEQUENCE [LARGE SCALE GENOMIC DNA]</scope>
    <source>
        <strain evidence="2">ChrisnMich</strain>
    </source>
</reference>
<dbReference type="GeneID" id="40090767"/>
<organism evidence="1 2">
    <name type="scientific">Mycobacterium phage ChrisnMich</name>
    <dbReference type="NCBI Taxonomy" id="1034130"/>
    <lineage>
        <taxon>Viruses</taxon>
        <taxon>Duplodnaviria</taxon>
        <taxon>Heunggongvirae</taxon>
        <taxon>Uroviricota</taxon>
        <taxon>Caudoviricetes</taxon>
        <taxon>Bclasvirinae</taxon>
        <taxon>Coopervirus</taxon>
        <taxon>Coopervirus chrisnmich</taxon>
    </lineage>
</organism>
<protein>
    <submittedName>
        <fullName evidence="1">Uncharacterized protein</fullName>
    </submittedName>
</protein>
<keyword evidence="2" id="KW-1185">Reference proteome</keyword>
<evidence type="ECO:0000313" key="2">
    <source>
        <dbReference type="Proteomes" id="UP000221672"/>
    </source>
</evidence>
<gene>
    <name evidence="1" type="primary">99</name>
    <name evidence="1" type="ORF">CHRISNMICH_99</name>
</gene>